<protein>
    <submittedName>
        <fullName evidence="2">Uncharacterized protein</fullName>
    </submittedName>
</protein>
<gene>
    <name evidence="2" type="ORF">SOASR030_13700</name>
</gene>
<dbReference type="AlphaFoldDB" id="A0AAV5MZH8"/>
<proteinExistence type="predicted"/>
<name>A0AAV5MZH8_9GAMM</name>
<dbReference type="EMBL" id="BRLH01000002">
    <property type="protein sequence ID" value="GKX55258.1"/>
    <property type="molecule type" value="Genomic_DNA"/>
</dbReference>
<reference evidence="2" key="1">
    <citation type="submission" date="2022-06" db="EMBL/GenBank/DDBJ databases">
        <title>Draft genome sequences of Leminorella grimontii str. JCM5902.</title>
        <authorList>
            <person name="Wakabayashi Y."/>
            <person name="Kojima K."/>
        </authorList>
    </citation>
    <scope>NUCLEOTIDE SEQUENCE</scope>
    <source>
        <strain evidence="2">JCM 5902</strain>
    </source>
</reference>
<keyword evidence="1" id="KW-1133">Transmembrane helix</keyword>
<feature type="transmembrane region" description="Helical" evidence="1">
    <location>
        <begin position="6"/>
        <end position="28"/>
    </location>
</feature>
<keyword evidence="1" id="KW-0812">Transmembrane</keyword>
<accession>A0AAV5MZH8</accession>
<dbReference type="Proteomes" id="UP001058124">
    <property type="component" value="Unassembled WGS sequence"/>
</dbReference>
<evidence type="ECO:0000313" key="2">
    <source>
        <dbReference type="EMBL" id="GKX55258.1"/>
    </source>
</evidence>
<sequence length="69" mass="7877">MPPFGLIELYFYGFIICIPLLVLLIFILRTRESKPKIKEENKRENEQGMGIITAIVCLIVVGTIAILNR</sequence>
<evidence type="ECO:0000313" key="3">
    <source>
        <dbReference type="Proteomes" id="UP001058124"/>
    </source>
</evidence>
<keyword evidence="1" id="KW-0472">Membrane</keyword>
<organism evidence="2 3">
    <name type="scientific">Leminorella grimontii</name>
    <dbReference type="NCBI Taxonomy" id="82981"/>
    <lineage>
        <taxon>Bacteria</taxon>
        <taxon>Pseudomonadati</taxon>
        <taxon>Pseudomonadota</taxon>
        <taxon>Gammaproteobacteria</taxon>
        <taxon>Enterobacterales</taxon>
        <taxon>Budviciaceae</taxon>
        <taxon>Leminorella</taxon>
    </lineage>
</organism>
<evidence type="ECO:0000256" key="1">
    <source>
        <dbReference type="SAM" id="Phobius"/>
    </source>
</evidence>
<keyword evidence="3" id="KW-1185">Reference proteome</keyword>
<feature type="transmembrane region" description="Helical" evidence="1">
    <location>
        <begin position="49"/>
        <end position="67"/>
    </location>
</feature>
<comment type="caution">
    <text evidence="2">The sequence shown here is derived from an EMBL/GenBank/DDBJ whole genome shotgun (WGS) entry which is preliminary data.</text>
</comment>